<accession>A0A2A5B0Q7</accession>
<gene>
    <name evidence="2" type="ORF">COA96_09090</name>
</gene>
<evidence type="ECO:0008006" key="4">
    <source>
        <dbReference type="Google" id="ProtNLM"/>
    </source>
</evidence>
<proteinExistence type="predicted"/>
<dbReference type="Proteomes" id="UP000218327">
    <property type="component" value="Unassembled WGS sequence"/>
</dbReference>
<dbReference type="AlphaFoldDB" id="A0A2A5B0Q7"/>
<protein>
    <recommendedName>
        <fullName evidence="4">Carboxypeptidase regulatory-like domain-containing protein</fullName>
    </recommendedName>
</protein>
<sequence length="187" mass="20529">MTRKLILLLFCATLTFSSIFAADSNEPVTSKNNSFMLLNVISDGAISARDLVFTNLETDEEIWFRNLLRISRLGTTHYLMQELPAGEYYLSGIYPTINGNESASRIRVNKSSGTIVIVANTINYIGDVIIKSRETGRGITTEVDYQPNSATLMSAAAREPATFKSMDTVVSIAGNKPVPVDKRLLGL</sequence>
<evidence type="ECO:0000313" key="2">
    <source>
        <dbReference type="EMBL" id="PCJ24668.1"/>
    </source>
</evidence>
<reference evidence="3" key="1">
    <citation type="submission" date="2017-08" db="EMBL/GenBank/DDBJ databases">
        <title>A dynamic microbial community with high functional redundancy inhabits the cold, oxic subseafloor aquifer.</title>
        <authorList>
            <person name="Tully B.J."/>
            <person name="Wheat C.G."/>
            <person name="Glazer B.T."/>
            <person name="Huber J.A."/>
        </authorList>
    </citation>
    <scope>NUCLEOTIDE SEQUENCE [LARGE SCALE GENOMIC DNA]</scope>
</reference>
<dbReference type="EMBL" id="NVVJ01000024">
    <property type="protein sequence ID" value="PCJ24668.1"/>
    <property type="molecule type" value="Genomic_DNA"/>
</dbReference>
<evidence type="ECO:0000256" key="1">
    <source>
        <dbReference type="SAM" id="SignalP"/>
    </source>
</evidence>
<evidence type="ECO:0000313" key="3">
    <source>
        <dbReference type="Proteomes" id="UP000218327"/>
    </source>
</evidence>
<organism evidence="2 3">
    <name type="scientific">SAR86 cluster bacterium</name>
    <dbReference type="NCBI Taxonomy" id="2030880"/>
    <lineage>
        <taxon>Bacteria</taxon>
        <taxon>Pseudomonadati</taxon>
        <taxon>Pseudomonadota</taxon>
        <taxon>Gammaproteobacteria</taxon>
        <taxon>SAR86 cluster</taxon>
    </lineage>
</organism>
<name>A0A2A5B0Q7_9GAMM</name>
<feature type="chain" id="PRO_5012765947" description="Carboxypeptidase regulatory-like domain-containing protein" evidence="1">
    <location>
        <begin position="22"/>
        <end position="187"/>
    </location>
</feature>
<comment type="caution">
    <text evidence="2">The sequence shown here is derived from an EMBL/GenBank/DDBJ whole genome shotgun (WGS) entry which is preliminary data.</text>
</comment>
<keyword evidence="1" id="KW-0732">Signal</keyword>
<feature type="signal peptide" evidence="1">
    <location>
        <begin position="1"/>
        <end position="21"/>
    </location>
</feature>